<organism evidence="2 3">
    <name type="scientific">Medicago truncatula</name>
    <name type="common">Barrel medic</name>
    <name type="synonym">Medicago tribuloides</name>
    <dbReference type="NCBI Taxonomy" id="3880"/>
    <lineage>
        <taxon>Eukaryota</taxon>
        <taxon>Viridiplantae</taxon>
        <taxon>Streptophyta</taxon>
        <taxon>Embryophyta</taxon>
        <taxon>Tracheophyta</taxon>
        <taxon>Spermatophyta</taxon>
        <taxon>Magnoliopsida</taxon>
        <taxon>eudicotyledons</taxon>
        <taxon>Gunneridae</taxon>
        <taxon>Pentapetalae</taxon>
        <taxon>rosids</taxon>
        <taxon>fabids</taxon>
        <taxon>Fabales</taxon>
        <taxon>Fabaceae</taxon>
        <taxon>Papilionoideae</taxon>
        <taxon>50 kb inversion clade</taxon>
        <taxon>NPAAA clade</taxon>
        <taxon>Hologalegina</taxon>
        <taxon>IRL clade</taxon>
        <taxon>Trifolieae</taxon>
        <taxon>Medicago</taxon>
    </lineage>
</organism>
<reference evidence="3" key="1">
    <citation type="journal article" date="2018" name="Nat. Plants">
        <title>Whole-genome landscape of Medicago truncatula symbiotic genes.</title>
        <authorList>
            <person name="Pecrix Y."/>
            <person name="Staton S.E."/>
            <person name="Sallet E."/>
            <person name="Lelandais-Briere C."/>
            <person name="Moreau S."/>
            <person name="Carrere S."/>
            <person name="Blein T."/>
            <person name="Jardinaud M.F."/>
            <person name="Latrasse D."/>
            <person name="Zouine M."/>
            <person name="Zahm M."/>
            <person name="Kreplak J."/>
            <person name="Mayjonade B."/>
            <person name="Satge C."/>
            <person name="Perez M."/>
            <person name="Cauet S."/>
            <person name="Marande W."/>
            <person name="Chantry-Darmon C."/>
            <person name="Lopez-Roques C."/>
            <person name="Bouchez O."/>
            <person name="Berard A."/>
            <person name="Debelle F."/>
            <person name="Munos S."/>
            <person name="Bendahmane A."/>
            <person name="Berges H."/>
            <person name="Niebel A."/>
            <person name="Buitink J."/>
            <person name="Frugier F."/>
            <person name="Benhamed M."/>
            <person name="Crespi M."/>
            <person name="Gouzy J."/>
            <person name="Gamas P."/>
        </authorList>
    </citation>
    <scope>NUCLEOTIDE SEQUENCE [LARGE SCALE GENOMIC DNA]</scope>
    <source>
        <strain evidence="3">cv. Jemalong A17</strain>
    </source>
</reference>
<dbReference type="AlphaFoldDB" id="A0A396JPT7"/>
<keyword evidence="1" id="KW-0812">Transmembrane</keyword>
<evidence type="ECO:0000313" key="2">
    <source>
        <dbReference type="EMBL" id="RHN79452.1"/>
    </source>
</evidence>
<gene>
    <name evidence="2" type="ORF">MtrunA17_Chr1g0177501</name>
</gene>
<keyword evidence="1" id="KW-1133">Transmembrane helix</keyword>
<protein>
    <recommendedName>
        <fullName evidence="4">Transmembrane protein</fullName>
    </recommendedName>
</protein>
<comment type="caution">
    <text evidence="2">The sequence shown here is derived from an EMBL/GenBank/DDBJ whole genome shotgun (WGS) entry which is preliminary data.</text>
</comment>
<accession>A0A396JPT7</accession>
<dbReference type="Proteomes" id="UP000265566">
    <property type="component" value="Chromosome 1"/>
</dbReference>
<sequence length="54" mass="6560">MVYLFYHLLVLFFLFFQFTVVSFVVSQLHCEKYLYGHNTKSKSFRHILIKISII</sequence>
<proteinExistence type="predicted"/>
<dbReference type="Gramene" id="rna3245">
    <property type="protein sequence ID" value="RHN79452.1"/>
    <property type="gene ID" value="gene3245"/>
</dbReference>
<evidence type="ECO:0008006" key="4">
    <source>
        <dbReference type="Google" id="ProtNLM"/>
    </source>
</evidence>
<dbReference type="EMBL" id="PSQE01000001">
    <property type="protein sequence ID" value="RHN79452.1"/>
    <property type="molecule type" value="Genomic_DNA"/>
</dbReference>
<feature type="transmembrane region" description="Helical" evidence="1">
    <location>
        <begin position="6"/>
        <end position="25"/>
    </location>
</feature>
<keyword evidence="1" id="KW-0472">Membrane</keyword>
<evidence type="ECO:0000313" key="3">
    <source>
        <dbReference type="Proteomes" id="UP000265566"/>
    </source>
</evidence>
<name>A0A396JPT7_MEDTR</name>
<evidence type="ECO:0000256" key="1">
    <source>
        <dbReference type="SAM" id="Phobius"/>
    </source>
</evidence>